<dbReference type="GO" id="GO:0008380">
    <property type="term" value="P:RNA splicing"/>
    <property type="evidence" value="ECO:0007669"/>
    <property type="project" value="UniProtKB-KW"/>
</dbReference>
<dbReference type="SUPFAM" id="SSF54928">
    <property type="entry name" value="RNA-binding domain, RBD"/>
    <property type="match status" value="1"/>
</dbReference>
<evidence type="ECO:0000256" key="3">
    <source>
        <dbReference type="PROSITE-ProRule" id="PRU00176"/>
    </source>
</evidence>
<reference evidence="7" key="2">
    <citation type="journal article" date="2017" name="Nat. Plants">
        <title>The Aegilops tauschii genome reveals multiple impacts of transposons.</title>
        <authorList>
            <person name="Zhao G."/>
            <person name="Zou C."/>
            <person name="Li K."/>
            <person name="Wang K."/>
            <person name="Li T."/>
            <person name="Gao L."/>
            <person name="Zhang X."/>
            <person name="Wang H."/>
            <person name="Yang Z."/>
            <person name="Liu X."/>
            <person name="Jiang W."/>
            <person name="Mao L."/>
            <person name="Kong X."/>
            <person name="Jiao Y."/>
            <person name="Jia J."/>
        </authorList>
    </citation>
    <scope>NUCLEOTIDE SEQUENCE [LARGE SCALE GENOMIC DNA]</scope>
    <source>
        <strain evidence="7">cv. AL8/78</strain>
    </source>
</reference>
<keyword evidence="4" id="KW-0812">Transmembrane</keyword>
<dbReference type="Proteomes" id="UP000015105">
    <property type="component" value="Chromosome 3D"/>
</dbReference>
<feature type="domain" description="RRM" evidence="5">
    <location>
        <begin position="1"/>
        <end position="62"/>
    </location>
</feature>
<name>A0A453EC65_AEGTS</name>
<dbReference type="Gramene" id="AET3Gv20291700.10">
    <property type="protein sequence ID" value="AET3Gv20291700.10"/>
    <property type="gene ID" value="AET3Gv20291700"/>
</dbReference>
<dbReference type="InterPro" id="IPR000504">
    <property type="entry name" value="RRM_dom"/>
</dbReference>
<reference evidence="6" key="3">
    <citation type="journal article" date="2017" name="Nature">
        <title>Genome sequence of the progenitor of the wheat D genome Aegilops tauschii.</title>
        <authorList>
            <person name="Luo M.C."/>
            <person name="Gu Y.Q."/>
            <person name="Puiu D."/>
            <person name="Wang H."/>
            <person name="Twardziok S.O."/>
            <person name="Deal K.R."/>
            <person name="Huo N."/>
            <person name="Zhu T."/>
            <person name="Wang L."/>
            <person name="Wang Y."/>
            <person name="McGuire P.E."/>
            <person name="Liu S."/>
            <person name="Long H."/>
            <person name="Ramasamy R.K."/>
            <person name="Rodriguez J.C."/>
            <person name="Van S.L."/>
            <person name="Yuan L."/>
            <person name="Wang Z."/>
            <person name="Xia Z."/>
            <person name="Xiao L."/>
            <person name="Anderson O.D."/>
            <person name="Ouyang S."/>
            <person name="Liang Y."/>
            <person name="Zimin A.V."/>
            <person name="Pertea G."/>
            <person name="Qi P."/>
            <person name="Bennetzen J.L."/>
            <person name="Dai X."/>
            <person name="Dawson M.W."/>
            <person name="Muller H.G."/>
            <person name="Kugler K."/>
            <person name="Rivarola-Duarte L."/>
            <person name="Spannagl M."/>
            <person name="Mayer K.F.X."/>
            <person name="Lu F.H."/>
            <person name="Bevan M.W."/>
            <person name="Leroy P."/>
            <person name="Li P."/>
            <person name="You F.M."/>
            <person name="Sun Q."/>
            <person name="Liu Z."/>
            <person name="Lyons E."/>
            <person name="Wicker T."/>
            <person name="Salzberg S.L."/>
            <person name="Devos K.M."/>
            <person name="Dvorak J."/>
        </authorList>
    </citation>
    <scope>NUCLEOTIDE SEQUENCE [LARGE SCALE GENOMIC DNA]</scope>
    <source>
        <strain evidence="6">cv. AL8/78</strain>
    </source>
</reference>
<keyword evidence="1" id="KW-0507">mRNA processing</keyword>
<evidence type="ECO:0000313" key="6">
    <source>
        <dbReference type="EnsemblPlants" id="AET3Gv20291700.10"/>
    </source>
</evidence>
<keyword evidence="2" id="KW-0508">mRNA splicing</keyword>
<reference evidence="6" key="5">
    <citation type="journal article" date="2021" name="G3 (Bethesda)">
        <title>Aegilops tauschii genome assembly Aet v5.0 features greater sequence contiguity and improved annotation.</title>
        <authorList>
            <person name="Wang L."/>
            <person name="Zhu T."/>
            <person name="Rodriguez J.C."/>
            <person name="Deal K.R."/>
            <person name="Dubcovsky J."/>
            <person name="McGuire P.E."/>
            <person name="Lux T."/>
            <person name="Spannagl M."/>
            <person name="Mayer K.F.X."/>
            <person name="Baldrich P."/>
            <person name="Meyers B.C."/>
            <person name="Huo N."/>
            <person name="Gu Y.Q."/>
            <person name="Zhou H."/>
            <person name="Devos K.M."/>
            <person name="Bennetzen J.L."/>
            <person name="Unver T."/>
            <person name="Budak H."/>
            <person name="Gulick P.J."/>
            <person name="Galiba G."/>
            <person name="Kalapos B."/>
            <person name="Nelson D.R."/>
            <person name="Li P."/>
            <person name="You F.M."/>
            <person name="Luo M.C."/>
            <person name="Dvorak J."/>
        </authorList>
    </citation>
    <scope>NUCLEOTIDE SEQUENCE [LARGE SCALE GENOMIC DNA]</scope>
    <source>
        <strain evidence="6">cv. AL8/78</strain>
    </source>
</reference>
<sequence length="122" mass="13469">RKVSSRLWRLFSKIYCLVRHVDMKHEFAFVEFSDPRDADEARYNLDGRDFDGSRMIVEFRVAKEEEVTVTVVAVVVTVNIWVGDLLLVLGVALTVGLMGIGLGTAKLATGKTGAIVVEIVAT</sequence>
<evidence type="ECO:0000256" key="2">
    <source>
        <dbReference type="ARBA" id="ARBA00023187"/>
    </source>
</evidence>
<dbReference type="Pfam" id="PF00076">
    <property type="entry name" value="RRM_1"/>
    <property type="match status" value="1"/>
</dbReference>
<keyword evidence="4" id="KW-0472">Membrane</keyword>
<dbReference type="InterPro" id="IPR050907">
    <property type="entry name" value="SRSF"/>
</dbReference>
<dbReference type="GO" id="GO:0003723">
    <property type="term" value="F:RNA binding"/>
    <property type="evidence" value="ECO:0007669"/>
    <property type="project" value="UniProtKB-UniRule"/>
</dbReference>
<keyword evidence="3" id="KW-0694">RNA-binding</keyword>
<dbReference type="InterPro" id="IPR035979">
    <property type="entry name" value="RBD_domain_sf"/>
</dbReference>
<evidence type="ECO:0000256" key="1">
    <source>
        <dbReference type="ARBA" id="ARBA00022664"/>
    </source>
</evidence>
<accession>A0A453EC65</accession>
<dbReference type="InterPro" id="IPR012677">
    <property type="entry name" value="Nucleotide-bd_a/b_plait_sf"/>
</dbReference>
<dbReference type="PROSITE" id="PS50102">
    <property type="entry name" value="RRM"/>
    <property type="match status" value="1"/>
</dbReference>
<dbReference type="PANTHER" id="PTHR23147">
    <property type="entry name" value="SERINE/ARGININE RICH SPLICING FACTOR"/>
    <property type="match status" value="1"/>
</dbReference>
<dbReference type="EnsemblPlants" id="AET3Gv20291700.10">
    <property type="protein sequence ID" value="AET3Gv20291700.10"/>
    <property type="gene ID" value="AET3Gv20291700"/>
</dbReference>
<evidence type="ECO:0000259" key="5">
    <source>
        <dbReference type="PROSITE" id="PS50102"/>
    </source>
</evidence>
<feature type="transmembrane region" description="Helical" evidence="4">
    <location>
        <begin position="80"/>
        <end position="102"/>
    </location>
</feature>
<organism evidence="6 7">
    <name type="scientific">Aegilops tauschii subsp. strangulata</name>
    <name type="common">Goatgrass</name>
    <dbReference type="NCBI Taxonomy" id="200361"/>
    <lineage>
        <taxon>Eukaryota</taxon>
        <taxon>Viridiplantae</taxon>
        <taxon>Streptophyta</taxon>
        <taxon>Embryophyta</taxon>
        <taxon>Tracheophyta</taxon>
        <taxon>Spermatophyta</taxon>
        <taxon>Magnoliopsida</taxon>
        <taxon>Liliopsida</taxon>
        <taxon>Poales</taxon>
        <taxon>Poaceae</taxon>
        <taxon>BOP clade</taxon>
        <taxon>Pooideae</taxon>
        <taxon>Triticodae</taxon>
        <taxon>Triticeae</taxon>
        <taxon>Triticinae</taxon>
        <taxon>Aegilops</taxon>
    </lineage>
</organism>
<proteinExistence type="predicted"/>
<evidence type="ECO:0000256" key="4">
    <source>
        <dbReference type="SAM" id="Phobius"/>
    </source>
</evidence>
<reference evidence="6" key="4">
    <citation type="submission" date="2019-03" db="UniProtKB">
        <authorList>
            <consortium name="EnsemblPlants"/>
        </authorList>
    </citation>
    <scope>IDENTIFICATION</scope>
</reference>
<keyword evidence="4" id="KW-1133">Transmembrane helix</keyword>
<dbReference type="GO" id="GO:0006397">
    <property type="term" value="P:mRNA processing"/>
    <property type="evidence" value="ECO:0007669"/>
    <property type="project" value="UniProtKB-KW"/>
</dbReference>
<evidence type="ECO:0000313" key="7">
    <source>
        <dbReference type="Proteomes" id="UP000015105"/>
    </source>
</evidence>
<dbReference type="AlphaFoldDB" id="A0A453EC65"/>
<dbReference type="Gene3D" id="3.30.70.330">
    <property type="match status" value="1"/>
</dbReference>
<protein>
    <recommendedName>
        <fullName evidence="5">RRM domain-containing protein</fullName>
    </recommendedName>
</protein>
<reference evidence="7" key="1">
    <citation type="journal article" date="2014" name="Science">
        <title>Ancient hybridizations among the ancestral genomes of bread wheat.</title>
        <authorList>
            <consortium name="International Wheat Genome Sequencing Consortium,"/>
            <person name="Marcussen T."/>
            <person name="Sandve S.R."/>
            <person name="Heier L."/>
            <person name="Spannagl M."/>
            <person name="Pfeifer M."/>
            <person name="Jakobsen K.S."/>
            <person name="Wulff B.B."/>
            <person name="Steuernagel B."/>
            <person name="Mayer K.F."/>
            <person name="Olsen O.A."/>
        </authorList>
    </citation>
    <scope>NUCLEOTIDE SEQUENCE [LARGE SCALE GENOMIC DNA]</scope>
    <source>
        <strain evidence="7">cv. AL8/78</strain>
    </source>
</reference>
<keyword evidence="7" id="KW-1185">Reference proteome</keyword>